<dbReference type="GeneID" id="12450461"/>
<sequence length="333" mass="37916">MNYALKELIKRAVERKKEIVIVTHKQADVDAFSSALALKRLIVREFGSQSGEIKVVFPESISSEAERLEKVLLSKQENFEYLNEINEVNGETIIILDTASESQLPNFQEILKGYTFLIDHHYYNSIKKFVSEYYIDRTAYSTSELIASIFPEGLLDEATSCLLLAGIVFDTNRFKRSSESTFICASKLSSRCNYNKLISEIETREEDVSKRMAKLKALQRLSLLRKGELIIAMTHVSSFESDVASSILREGADISLVISDKDFGLRIVLRSKSEVEDEVLRKIREVVERLAEGKFGGHRESMVLESNIRIEKREIESLMKKIKEELQPSLGAE</sequence>
<dbReference type="InterPro" id="IPR051319">
    <property type="entry name" value="Oligoribo/pAp-PDE_c-di-AMP_PDE"/>
</dbReference>
<comment type="caution">
    <text evidence="2">The sequence shown here is derived from an EMBL/GenBank/DDBJ whole genome shotgun (WGS) entry which is preliminary data.</text>
</comment>
<dbReference type="SUPFAM" id="SSF64182">
    <property type="entry name" value="DHH phosphoesterases"/>
    <property type="match status" value="1"/>
</dbReference>
<reference evidence="2" key="1">
    <citation type="submission" date="2020-10" db="EMBL/GenBank/DDBJ databases">
        <title>Fervidococcus fontis strain 3639Fd - the first crenarchaeon capable of growth on lipids.</title>
        <authorList>
            <person name="Kochetkova T.V."/>
            <person name="Elcheninov A.G."/>
            <person name="Toschakov S.V."/>
            <person name="Kublanov I.V."/>
        </authorList>
    </citation>
    <scope>NUCLEOTIDE SEQUENCE</scope>
    <source>
        <strain evidence="2">3639Fd</strain>
    </source>
</reference>
<dbReference type="EMBL" id="JADEZV010000001">
    <property type="protein sequence ID" value="MBE9390710.1"/>
    <property type="molecule type" value="Genomic_DNA"/>
</dbReference>
<evidence type="ECO:0000313" key="2">
    <source>
        <dbReference type="EMBL" id="MBE9390710.1"/>
    </source>
</evidence>
<dbReference type="Gene3D" id="3.90.1640.10">
    <property type="entry name" value="inorganic pyrophosphatase (n-terminal core)"/>
    <property type="match status" value="1"/>
</dbReference>
<evidence type="ECO:0000259" key="1">
    <source>
        <dbReference type="Pfam" id="PF01368"/>
    </source>
</evidence>
<dbReference type="Pfam" id="PF01368">
    <property type="entry name" value="DHH"/>
    <property type="match status" value="1"/>
</dbReference>
<dbReference type="RefSeq" id="WP_148683784.1">
    <property type="nucleotide sequence ID" value="NZ_JADEZV010000001.1"/>
</dbReference>
<dbReference type="PANTHER" id="PTHR47618">
    <property type="entry name" value="BIFUNCTIONAL OLIGORIBONUCLEASE AND PAP PHOSPHATASE NRNA"/>
    <property type="match status" value="1"/>
</dbReference>
<dbReference type="PANTHER" id="PTHR47618:SF1">
    <property type="entry name" value="BIFUNCTIONAL OLIGORIBONUCLEASE AND PAP PHOSPHATASE NRNA"/>
    <property type="match status" value="1"/>
</dbReference>
<dbReference type="AlphaFoldDB" id="A0A843AGS8"/>
<dbReference type="InterPro" id="IPR001667">
    <property type="entry name" value="DDH_dom"/>
</dbReference>
<gene>
    <name evidence="2" type="ORF">IOK49_01240</name>
</gene>
<proteinExistence type="predicted"/>
<organism evidence="2 3">
    <name type="scientific">Fervidicoccus fontis</name>
    <dbReference type="NCBI Taxonomy" id="683846"/>
    <lineage>
        <taxon>Archaea</taxon>
        <taxon>Thermoproteota</taxon>
        <taxon>Thermoprotei</taxon>
        <taxon>Fervidicoccales</taxon>
        <taxon>Fervidicoccaceae</taxon>
        <taxon>Fervidicoccus</taxon>
    </lineage>
</organism>
<feature type="domain" description="DDH" evidence="1">
    <location>
        <begin position="18"/>
        <end position="166"/>
    </location>
</feature>
<dbReference type="Proteomes" id="UP000652307">
    <property type="component" value="Unassembled WGS sequence"/>
</dbReference>
<protein>
    <submittedName>
        <fullName evidence="2">DHH family phosphoesterase</fullName>
    </submittedName>
</protein>
<dbReference type="InterPro" id="IPR038763">
    <property type="entry name" value="DHH_sf"/>
</dbReference>
<name>A0A843AGS8_9CREN</name>
<accession>A0A843AGS8</accession>
<evidence type="ECO:0000313" key="3">
    <source>
        <dbReference type="Proteomes" id="UP000652307"/>
    </source>
</evidence>